<feature type="transmembrane region" description="Helical" evidence="1">
    <location>
        <begin position="256"/>
        <end position="273"/>
    </location>
</feature>
<gene>
    <name evidence="2" type="ORF">METZ01_LOCUS5771</name>
</gene>
<feature type="transmembrane region" description="Helical" evidence="1">
    <location>
        <begin position="47"/>
        <end position="63"/>
    </location>
</feature>
<reference evidence="2" key="1">
    <citation type="submission" date="2018-05" db="EMBL/GenBank/DDBJ databases">
        <authorList>
            <person name="Lanie J.A."/>
            <person name="Ng W.-L."/>
            <person name="Kazmierczak K.M."/>
            <person name="Andrzejewski T.M."/>
            <person name="Davidsen T.M."/>
            <person name="Wayne K.J."/>
            <person name="Tettelin H."/>
            <person name="Glass J.I."/>
            <person name="Rusch D."/>
            <person name="Podicherti R."/>
            <person name="Tsui H.-C.T."/>
            <person name="Winkler M.E."/>
        </authorList>
    </citation>
    <scope>NUCLEOTIDE SEQUENCE</scope>
</reference>
<feature type="transmembrane region" description="Helical" evidence="1">
    <location>
        <begin position="107"/>
        <end position="126"/>
    </location>
</feature>
<proteinExistence type="predicted"/>
<feature type="transmembrane region" description="Helical" evidence="1">
    <location>
        <begin position="69"/>
        <end position="95"/>
    </location>
</feature>
<dbReference type="PANTHER" id="PTHR31303:SF1">
    <property type="entry name" value="CTP-DEPENDENT DIACYLGLYCEROL KINASE 1"/>
    <property type="match status" value="1"/>
</dbReference>
<dbReference type="AlphaFoldDB" id="A0A381NEG6"/>
<feature type="transmembrane region" description="Helical" evidence="1">
    <location>
        <begin position="12"/>
        <end position="35"/>
    </location>
</feature>
<keyword evidence="1" id="KW-1133">Transmembrane helix</keyword>
<feature type="transmembrane region" description="Helical" evidence="1">
    <location>
        <begin position="132"/>
        <end position="154"/>
    </location>
</feature>
<dbReference type="InterPro" id="IPR037997">
    <property type="entry name" value="Dgk1-like"/>
</dbReference>
<dbReference type="PANTHER" id="PTHR31303">
    <property type="entry name" value="CTP-DEPENDENT DIACYLGLYCEROL KINASE 1"/>
    <property type="match status" value="1"/>
</dbReference>
<protein>
    <submittedName>
        <fullName evidence="2">Uncharacterized protein</fullName>
    </submittedName>
</protein>
<sequence>MVLAFPWIFTSRWTVIGLVSVFAFLIWGTARVGLLKSVHGVARKTEGGLFYPLAVALLFVLAYDNPAFYLVAALTLIVSDAAAALLGTAYGTVTYSVEEDRRSLEGSISFLVITFLVVHLPLLLMTDIDRGVSVILAVLISLIVTLLEGVSLRGSDNLIVPMATFYLLMRFTSEGFGIITTHLLTLLSILALVSLFGLTSRFLRTSGVMAATLFFYAVYLFGGAGWITAPAIALIALVAMRYFLREVVDQYNVQHQVLATLYAVIVILVILIVHDVLPRVMSGPEWLLNGEAFRAPFVGVVVGQLTMMLITQFSPFRPGNREPTSVSMTLGLFALALGLVAPLGLGATGGIALAPFGTAAAIAALATLLYWLMRKLPGWPSRPPWNMRLQTACLTLATLLVLPVHFQILGGG</sequence>
<evidence type="ECO:0000313" key="2">
    <source>
        <dbReference type="EMBL" id="SUZ52917.1"/>
    </source>
</evidence>
<feature type="transmembrane region" description="Helical" evidence="1">
    <location>
        <begin position="175"/>
        <end position="196"/>
    </location>
</feature>
<accession>A0A381NEG6</accession>
<feature type="transmembrane region" description="Helical" evidence="1">
    <location>
        <begin position="325"/>
        <end position="345"/>
    </location>
</feature>
<feature type="transmembrane region" description="Helical" evidence="1">
    <location>
        <begin position="385"/>
        <end position="406"/>
    </location>
</feature>
<keyword evidence="1" id="KW-0472">Membrane</keyword>
<feature type="transmembrane region" description="Helical" evidence="1">
    <location>
        <begin position="351"/>
        <end position="373"/>
    </location>
</feature>
<name>A0A381NEG6_9ZZZZ</name>
<dbReference type="EMBL" id="UINC01000302">
    <property type="protein sequence ID" value="SUZ52917.1"/>
    <property type="molecule type" value="Genomic_DNA"/>
</dbReference>
<keyword evidence="1" id="KW-0812">Transmembrane</keyword>
<organism evidence="2">
    <name type="scientific">marine metagenome</name>
    <dbReference type="NCBI Taxonomy" id="408172"/>
    <lineage>
        <taxon>unclassified sequences</taxon>
        <taxon>metagenomes</taxon>
        <taxon>ecological metagenomes</taxon>
    </lineage>
</organism>
<feature type="transmembrane region" description="Helical" evidence="1">
    <location>
        <begin position="293"/>
        <end position="313"/>
    </location>
</feature>
<evidence type="ECO:0000256" key="1">
    <source>
        <dbReference type="SAM" id="Phobius"/>
    </source>
</evidence>
<feature type="transmembrane region" description="Helical" evidence="1">
    <location>
        <begin position="216"/>
        <end position="244"/>
    </location>
</feature>
<dbReference type="GO" id="GO:0004143">
    <property type="term" value="F:ATP-dependent diacylglycerol kinase activity"/>
    <property type="evidence" value="ECO:0007669"/>
    <property type="project" value="InterPro"/>
</dbReference>